<dbReference type="GO" id="GO:0008017">
    <property type="term" value="F:microtubule binding"/>
    <property type="evidence" value="ECO:0007669"/>
    <property type="project" value="InterPro"/>
</dbReference>
<dbReference type="Proteomes" id="UP001295684">
    <property type="component" value="Unassembled WGS sequence"/>
</dbReference>
<keyword evidence="2 5" id="KW-0067">ATP-binding</keyword>
<evidence type="ECO:0000256" key="3">
    <source>
        <dbReference type="ARBA" id="ARBA00023054"/>
    </source>
</evidence>
<dbReference type="GO" id="GO:0003777">
    <property type="term" value="F:microtubule motor activity"/>
    <property type="evidence" value="ECO:0007669"/>
    <property type="project" value="InterPro"/>
</dbReference>
<evidence type="ECO:0000256" key="4">
    <source>
        <dbReference type="ARBA" id="ARBA00023175"/>
    </source>
</evidence>
<comment type="similarity">
    <text evidence="5">Belongs to the TRAFAC class myosin-kinesin ATPase superfamily. Kinesin family.</text>
</comment>
<dbReference type="Pfam" id="PF00498">
    <property type="entry name" value="FHA"/>
    <property type="match status" value="1"/>
</dbReference>
<dbReference type="PRINTS" id="PR00380">
    <property type="entry name" value="KINESINHEAVY"/>
</dbReference>
<dbReference type="InterPro" id="IPR019821">
    <property type="entry name" value="Kinesin_motor_CS"/>
</dbReference>
<name>A0AAD1XQF4_EUPCR</name>
<dbReference type="PANTHER" id="PTHR47117">
    <property type="entry name" value="STAR-RELATED LIPID TRANSFER PROTEIN 9"/>
    <property type="match status" value="1"/>
</dbReference>
<dbReference type="FunFam" id="3.40.850.10:FF:000063">
    <property type="entry name" value="Kinesin-like protein"/>
    <property type="match status" value="1"/>
</dbReference>
<feature type="compositionally biased region" description="Basic and acidic residues" evidence="6">
    <location>
        <begin position="408"/>
        <end position="424"/>
    </location>
</feature>
<dbReference type="SUPFAM" id="SSF49879">
    <property type="entry name" value="SMAD/FHA domain"/>
    <property type="match status" value="1"/>
</dbReference>
<keyword evidence="1 5" id="KW-0547">Nucleotide-binding</keyword>
<dbReference type="SUPFAM" id="SSF52540">
    <property type="entry name" value="P-loop containing nucleoside triphosphate hydrolases"/>
    <property type="match status" value="1"/>
</dbReference>
<sequence length="1027" mass="116083">MSGSSVKVAVRVRPFNPRENALGDKCILKMDGYKTTITNPADGSTKDFTFDYSFWSHDGYIEEPNGYLKADPGHMGCQYNDQSFVYNVLGEEVLNNAWDGFHTCLFAYGQTGSGKSYSMIGYGENKGIVPQSTNEIFNRINNSTDDNKKYQVKCSMVEIYNEKVQDLLVLPKDRVQSGLKIREDKKRGVYIQGVTEIPVGSYSEIDKVMQKGNENRSVGAHKLNQNSSRAHTVISIDFKTVDTATKTERLSVINLVDLAGSEKTEKAGTTGDRLKEGCAINKSLSTLGQVIKVLADKSSGKGKKQIVPYRNSALTRILQNALGGNSKTMMICALSPAGDNYDETLSTLRYADRAKSIKNKAVVNESPTEKLIRELKEENDRLKKLMENGGVIPGEDSEEFKKMLEDNQKEMEEREKSWQQRLEEAQANADSEEKKADLNVPHIANLSEDPQLDRLAVYDVTSEEKTYVGRKKGKPAPSIMLGGPGIQTNHAYFESKGDDVYLKANSKDAKDQIKVNGKLIGKGVKLGHNDRIVFGAASMFVFRLPGEKDDLSIDYEMAQDEVNAELKAEQEKKMEQDRLEEEAKLKEIEEKYEEQRREEEAKQQAVREEQERKIKELEEKLKTEQEEDEKQKAEDQKRQVEEEIKRREEEARLAELKALEEKEEQKKLLEKKKKDHQRLDETLNTLLPMVKEANISAEELKRKIFFEPTIVHEADDIPGQSPLEELKNSKSKVKVKIQNKEDGYEYLWDPDKFSDRLYLIRDVMNDYFDSGKMPKLPKEEDPFWDPEEAILIGKAYLYLKSLGFLLDNVSSCKIMNTNIAASCGSLTCGVVPTDETGEADVCPEELEPNDPEDLIGRSIDLNIIVDKAEGLPENLCKDTYVKFSWYLGNEEFQTNVIEGVGKDVTYGFKHHLKIDCVTEDLLKYFDKDAISFSVYGNPTNAKFKKMLTQKEKEKKKEAKKEAPKASTKAAYKEEAKEEVKKEDPASKGSKAASKPKSKTNTKVVKMTTPDGKVVEVVKEKQGCCTIF</sequence>
<evidence type="ECO:0000313" key="8">
    <source>
        <dbReference type="EMBL" id="CAI2376801.1"/>
    </source>
</evidence>
<organism evidence="8 9">
    <name type="scientific">Euplotes crassus</name>
    <dbReference type="NCBI Taxonomy" id="5936"/>
    <lineage>
        <taxon>Eukaryota</taxon>
        <taxon>Sar</taxon>
        <taxon>Alveolata</taxon>
        <taxon>Ciliophora</taxon>
        <taxon>Intramacronucleata</taxon>
        <taxon>Spirotrichea</taxon>
        <taxon>Hypotrichia</taxon>
        <taxon>Euplotida</taxon>
        <taxon>Euplotidae</taxon>
        <taxon>Moneuplotes</taxon>
    </lineage>
</organism>
<dbReference type="PROSITE" id="PS00411">
    <property type="entry name" value="KINESIN_MOTOR_1"/>
    <property type="match status" value="1"/>
</dbReference>
<dbReference type="GO" id="GO:0007018">
    <property type="term" value="P:microtubule-based movement"/>
    <property type="evidence" value="ECO:0007669"/>
    <property type="project" value="InterPro"/>
</dbReference>
<evidence type="ECO:0000259" key="7">
    <source>
        <dbReference type="PROSITE" id="PS50067"/>
    </source>
</evidence>
<feature type="compositionally biased region" description="Basic and acidic residues" evidence="6">
    <location>
        <begin position="970"/>
        <end position="985"/>
    </location>
</feature>
<dbReference type="GO" id="GO:0005524">
    <property type="term" value="F:ATP binding"/>
    <property type="evidence" value="ECO:0007669"/>
    <property type="project" value="UniProtKB-UniRule"/>
</dbReference>
<dbReference type="InterPro" id="IPR036961">
    <property type="entry name" value="Kinesin_motor_dom_sf"/>
</dbReference>
<protein>
    <recommendedName>
        <fullName evidence="7">Kinesin motor domain-containing protein</fullName>
    </recommendedName>
</protein>
<comment type="caution">
    <text evidence="8">The sequence shown here is derived from an EMBL/GenBank/DDBJ whole genome shotgun (WGS) entry which is preliminary data.</text>
</comment>
<evidence type="ECO:0000313" key="9">
    <source>
        <dbReference type="Proteomes" id="UP001295684"/>
    </source>
</evidence>
<dbReference type="InterPro" id="IPR001752">
    <property type="entry name" value="Kinesin_motor_dom"/>
</dbReference>
<feature type="region of interest" description="Disordered" evidence="6">
    <location>
        <begin position="622"/>
        <end position="643"/>
    </location>
</feature>
<dbReference type="Pfam" id="PF00225">
    <property type="entry name" value="Kinesin"/>
    <property type="match status" value="1"/>
</dbReference>
<dbReference type="InterPro" id="IPR000253">
    <property type="entry name" value="FHA_dom"/>
</dbReference>
<evidence type="ECO:0000256" key="6">
    <source>
        <dbReference type="SAM" id="MobiDB-lite"/>
    </source>
</evidence>
<dbReference type="InterPro" id="IPR008984">
    <property type="entry name" value="SMAD_FHA_dom_sf"/>
</dbReference>
<feature type="binding site" evidence="5">
    <location>
        <begin position="109"/>
        <end position="116"/>
    </location>
    <ligand>
        <name>ATP</name>
        <dbReference type="ChEBI" id="CHEBI:30616"/>
    </ligand>
</feature>
<dbReference type="PROSITE" id="PS50067">
    <property type="entry name" value="KINESIN_MOTOR_2"/>
    <property type="match status" value="1"/>
</dbReference>
<feature type="region of interest" description="Disordered" evidence="6">
    <location>
        <begin position="953"/>
        <end position="1005"/>
    </location>
</feature>
<feature type="compositionally biased region" description="Basic and acidic residues" evidence="6">
    <location>
        <begin position="953"/>
        <end position="963"/>
    </location>
</feature>
<keyword evidence="9" id="KW-1185">Reference proteome</keyword>
<dbReference type="Gene3D" id="3.40.850.10">
    <property type="entry name" value="Kinesin motor domain"/>
    <property type="match status" value="1"/>
</dbReference>
<dbReference type="SMART" id="SM00129">
    <property type="entry name" value="KISc"/>
    <property type="match status" value="1"/>
</dbReference>
<keyword evidence="3" id="KW-0175">Coiled coil</keyword>
<dbReference type="EMBL" id="CAMPGE010018384">
    <property type="protein sequence ID" value="CAI2376801.1"/>
    <property type="molecule type" value="Genomic_DNA"/>
</dbReference>
<reference evidence="8" key="1">
    <citation type="submission" date="2023-07" db="EMBL/GenBank/DDBJ databases">
        <authorList>
            <consortium name="AG Swart"/>
            <person name="Singh M."/>
            <person name="Singh A."/>
            <person name="Seah K."/>
            <person name="Emmerich C."/>
        </authorList>
    </citation>
    <scope>NUCLEOTIDE SEQUENCE</scope>
    <source>
        <strain evidence="8">DP1</strain>
    </source>
</reference>
<evidence type="ECO:0000256" key="1">
    <source>
        <dbReference type="ARBA" id="ARBA00022741"/>
    </source>
</evidence>
<feature type="domain" description="Kinesin motor" evidence="7">
    <location>
        <begin position="5"/>
        <end position="357"/>
    </location>
</feature>
<gene>
    <name evidence="8" type="ORF">ECRASSUSDP1_LOCUS18178</name>
</gene>
<evidence type="ECO:0000256" key="5">
    <source>
        <dbReference type="PROSITE-ProRule" id="PRU00283"/>
    </source>
</evidence>
<dbReference type="InterPro" id="IPR027417">
    <property type="entry name" value="P-loop_NTPase"/>
</dbReference>
<proteinExistence type="inferred from homology"/>
<feature type="region of interest" description="Disordered" evidence="6">
    <location>
        <begin position="408"/>
        <end position="434"/>
    </location>
</feature>
<keyword evidence="4 5" id="KW-0505">Motor protein</keyword>
<dbReference type="AlphaFoldDB" id="A0AAD1XQF4"/>
<evidence type="ECO:0000256" key="2">
    <source>
        <dbReference type="ARBA" id="ARBA00022840"/>
    </source>
</evidence>
<dbReference type="Gene3D" id="2.60.200.20">
    <property type="match status" value="1"/>
</dbReference>
<accession>A0AAD1XQF4</accession>